<evidence type="ECO:0000313" key="3">
    <source>
        <dbReference type="Proteomes" id="UP000182762"/>
    </source>
</evidence>
<protein>
    <submittedName>
        <fullName evidence="2">Uncharacterized protein</fullName>
    </submittedName>
</protein>
<gene>
    <name evidence="2" type="ORF">SAMN02745910_01445</name>
</gene>
<keyword evidence="1" id="KW-0472">Membrane</keyword>
<evidence type="ECO:0000256" key="1">
    <source>
        <dbReference type="SAM" id="Phobius"/>
    </source>
</evidence>
<accession>A0A1I5YNI3</accession>
<keyword evidence="1" id="KW-1133">Transmembrane helix</keyword>
<dbReference type="Proteomes" id="UP000182762">
    <property type="component" value="Unassembled WGS sequence"/>
</dbReference>
<organism evidence="2 3">
    <name type="scientific">Priestia endophytica DSM 13796</name>
    <dbReference type="NCBI Taxonomy" id="1121089"/>
    <lineage>
        <taxon>Bacteria</taxon>
        <taxon>Bacillati</taxon>
        <taxon>Bacillota</taxon>
        <taxon>Bacilli</taxon>
        <taxon>Bacillales</taxon>
        <taxon>Bacillaceae</taxon>
        <taxon>Priestia</taxon>
    </lineage>
</organism>
<dbReference type="RefSeq" id="WP_061802794.1">
    <property type="nucleotide sequence ID" value="NZ_FOXX01000003.1"/>
</dbReference>
<feature type="transmembrane region" description="Helical" evidence="1">
    <location>
        <begin position="69"/>
        <end position="91"/>
    </location>
</feature>
<comment type="caution">
    <text evidence="2">The sequence shown here is derived from an EMBL/GenBank/DDBJ whole genome shotgun (WGS) entry which is preliminary data.</text>
</comment>
<reference evidence="2 3" key="1">
    <citation type="submission" date="2016-10" db="EMBL/GenBank/DDBJ databases">
        <authorList>
            <person name="Varghese N."/>
            <person name="Submissions S."/>
        </authorList>
    </citation>
    <scope>NUCLEOTIDE SEQUENCE [LARGE SCALE GENOMIC DNA]</scope>
    <source>
        <strain evidence="2 3">DSM 13796</strain>
    </source>
</reference>
<keyword evidence="3" id="KW-1185">Reference proteome</keyword>
<name>A0A1I5YNI3_9BACI</name>
<feature type="transmembrane region" description="Helical" evidence="1">
    <location>
        <begin position="33"/>
        <end position="57"/>
    </location>
</feature>
<feature type="transmembrane region" description="Helical" evidence="1">
    <location>
        <begin position="7"/>
        <end position="27"/>
    </location>
</feature>
<keyword evidence="1" id="KW-0812">Transmembrane</keyword>
<sequence>MERKKIIGIISVVCFIVSFILTIGRYATMGGWIPYGGVFVAIFLNYVLPFLGFLASFFSERGFLKYVGIYGNLLIIILTFVIPIITLIFWFSNPIP</sequence>
<evidence type="ECO:0000313" key="2">
    <source>
        <dbReference type="EMBL" id="SFQ45796.1"/>
    </source>
</evidence>
<proteinExistence type="predicted"/>
<dbReference type="EMBL" id="FOXX01000003">
    <property type="protein sequence ID" value="SFQ45796.1"/>
    <property type="molecule type" value="Genomic_DNA"/>
</dbReference>
<dbReference type="GeneID" id="93710160"/>